<keyword evidence="2" id="KW-0677">Repeat</keyword>
<evidence type="ECO:0000259" key="9">
    <source>
        <dbReference type="PROSITE" id="PS51294"/>
    </source>
</evidence>
<dbReference type="GO" id="GO:0003677">
    <property type="term" value="F:DNA binding"/>
    <property type="evidence" value="ECO:0007669"/>
    <property type="project" value="UniProtKB-KW"/>
</dbReference>
<dbReference type="InterPro" id="IPR051953">
    <property type="entry name" value="Plant_SW-associated_TFs"/>
</dbReference>
<evidence type="ECO:0000256" key="1">
    <source>
        <dbReference type="ARBA" id="ARBA00004123"/>
    </source>
</evidence>
<evidence type="ECO:0000256" key="6">
    <source>
        <dbReference type="ARBA" id="ARBA00023242"/>
    </source>
</evidence>
<feature type="compositionally biased region" description="Polar residues" evidence="7">
    <location>
        <begin position="59"/>
        <end position="70"/>
    </location>
</feature>
<evidence type="ECO:0000256" key="7">
    <source>
        <dbReference type="SAM" id="MobiDB-lite"/>
    </source>
</evidence>
<dbReference type="Gene3D" id="1.10.10.60">
    <property type="entry name" value="Homeodomain-like"/>
    <property type="match status" value="1"/>
</dbReference>
<comment type="caution">
    <text evidence="10">The sequence shown here is derived from an EMBL/GenBank/DDBJ whole genome shotgun (WGS) entry which is preliminary data.</text>
</comment>
<dbReference type="SUPFAM" id="SSF46689">
    <property type="entry name" value="Homeodomain-like"/>
    <property type="match status" value="1"/>
</dbReference>
<dbReference type="CDD" id="cd00167">
    <property type="entry name" value="SANT"/>
    <property type="match status" value="1"/>
</dbReference>
<keyword evidence="3" id="KW-0805">Transcription regulation</keyword>
<dbReference type="InterPro" id="IPR009057">
    <property type="entry name" value="Homeodomain-like_sf"/>
</dbReference>
<evidence type="ECO:0000256" key="4">
    <source>
        <dbReference type="ARBA" id="ARBA00023125"/>
    </source>
</evidence>
<evidence type="ECO:0000313" key="10">
    <source>
        <dbReference type="EMBL" id="KAG8386955.1"/>
    </source>
</evidence>
<gene>
    <name evidence="10" type="ORF">BUALT_Bualt03G0202500</name>
</gene>
<dbReference type="Pfam" id="PF03004">
    <property type="entry name" value="Transposase_24"/>
    <property type="match status" value="1"/>
</dbReference>
<dbReference type="InterPro" id="IPR017930">
    <property type="entry name" value="Myb_dom"/>
</dbReference>
<dbReference type="InterPro" id="IPR004252">
    <property type="entry name" value="Probable_transposase_24"/>
</dbReference>
<dbReference type="AlphaFoldDB" id="A0AAV6Y6N0"/>
<comment type="subcellular location">
    <subcellularLocation>
        <location evidence="1">Nucleus</location>
    </subcellularLocation>
</comment>
<protein>
    <submittedName>
        <fullName evidence="10">Uncharacterized protein</fullName>
    </submittedName>
</protein>
<dbReference type="EMBL" id="WHWC01000003">
    <property type="protein sequence ID" value="KAG8386955.1"/>
    <property type="molecule type" value="Genomic_DNA"/>
</dbReference>
<keyword evidence="6" id="KW-0539">Nucleus</keyword>
<dbReference type="Proteomes" id="UP000826271">
    <property type="component" value="Unassembled WGS sequence"/>
</dbReference>
<evidence type="ECO:0000259" key="8">
    <source>
        <dbReference type="PROSITE" id="PS50090"/>
    </source>
</evidence>
<feature type="compositionally biased region" description="Polar residues" evidence="7">
    <location>
        <begin position="278"/>
        <end position="287"/>
    </location>
</feature>
<dbReference type="PROSITE" id="PS50090">
    <property type="entry name" value="MYB_LIKE"/>
    <property type="match status" value="1"/>
</dbReference>
<proteinExistence type="predicted"/>
<dbReference type="PROSITE" id="PS51294">
    <property type="entry name" value="HTH_MYB"/>
    <property type="match status" value="1"/>
</dbReference>
<feature type="region of interest" description="Disordered" evidence="7">
    <location>
        <begin position="265"/>
        <end position="290"/>
    </location>
</feature>
<dbReference type="Pfam" id="PF00249">
    <property type="entry name" value="Myb_DNA-binding"/>
    <property type="match status" value="1"/>
</dbReference>
<feature type="region of interest" description="Disordered" evidence="7">
    <location>
        <begin position="59"/>
        <end position="98"/>
    </location>
</feature>
<keyword evidence="4" id="KW-0238">DNA-binding</keyword>
<dbReference type="InterPro" id="IPR001005">
    <property type="entry name" value="SANT/Myb"/>
</dbReference>
<organism evidence="10 11">
    <name type="scientific">Buddleja alternifolia</name>
    <dbReference type="NCBI Taxonomy" id="168488"/>
    <lineage>
        <taxon>Eukaryota</taxon>
        <taxon>Viridiplantae</taxon>
        <taxon>Streptophyta</taxon>
        <taxon>Embryophyta</taxon>
        <taxon>Tracheophyta</taxon>
        <taxon>Spermatophyta</taxon>
        <taxon>Magnoliopsida</taxon>
        <taxon>eudicotyledons</taxon>
        <taxon>Gunneridae</taxon>
        <taxon>Pentapetalae</taxon>
        <taxon>asterids</taxon>
        <taxon>lamiids</taxon>
        <taxon>Lamiales</taxon>
        <taxon>Scrophulariaceae</taxon>
        <taxon>Buddlejeae</taxon>
        <taxon>Buddleja</taxon>
    </lineage>
</organism>
<dbReference type="GO" id="GO:0005634">
    <property type="term" value="C:nucleus"/>
    <property type="evidence" value="ECO:0007669"/>
    <property type="project" value="UniProtKB-SubCell"/>
</dbReference>
<evidence type="ECO:0000256" key="2">
    <source>
        <dbReference type="ARBA" id="ARBA00022737"/>
    </source>
</evidence>
<sequence>MSIMKDILPEEEKWPRSFYETKKELSKLGLAYEKIDACINKCMLYYKENKHKEGSNLLQSGAQQNQISGSRNPNRRRPRTQLRQNNPTLERGNDAHAQENEIEEELAPTNNIYPPSVTSIVPPFRTRQRGLNRGTPHPAEPGLRILISISGQSVVQEISASVKYHITGPWPSWAHFPDHLKTCLWELFEAKYRWTFETIDDIKRVWWGIANRRYRDIICKERKKVELKVKSSKPLDWRGLGPKWLGENTWNKLCEDHWSTEKFQRMSDAGKNNRRSSADGTMSTHTGGSRPFAVHEEEMDAYDNLVEDNSLSTFNPDAWIEACGGVPKGRVYGFGSQPPHQILGDIAHSIKKFLRLLHEYRWSTIAARLPGRTDNDIKNYWHAHIDKRGKQDAATVIGSHTNKANSMVYLEDDKPIENMTFSETNLNELASFDCLASVQDSTANPQVDIWPADTFQAYTVYNQTDYFTPISEEGFFYSEYHCSNLSNSDSLYQGDLTITSSDYGAESVQGDFWSEPFVPYTSNSQTENSYNIWPENVGGLDYHCLPYFDHGMYLF</sequence>
<keyword evidence="11" id="KW-1185">Reference proteome</keyword>
<name>A0AAV6Y6N0_9LAMI</name>
<evidence type="ECO:0000313" key="11">
    <source>
        <dbReference type="Proteomes" id="UP000826271"/>
    </source>
</evidence>
<evidence type="ECO:0000256" key="5">
    <source>
        <dbReference type="ARBA" id="ARBA00023163"/>
    </source>
</evidence>
<dbReference type="PANTHER" id="PTHR47997">
    <property type="entry name" value="MYB DOMAIN PROTEIN 55"/>
    <property type="match status" value="1"/>
</dbReference>
<evidence type="ECO:0000256" key="3">
    <source>
        <dbReference type="ARBA" id="ARBA00023015"/>
    </source>
</evidence>
<accession>A0AAV6Y6N0</accession>
<dbReference type="PANTHER" id="PTHR47997:SF28">
    <property type="entry name" value="TRANSCRIPTION FACTOR MYB15-LIKE"/>
    <property type="match status" value="1"/>
</dbReference>
<reference evidence="10" key="1">
    <citation type="submission" date="2019-10" db="EMBL/GenBank/DDBJ databases">
        <authorList>
            <person name="Zhang R."/>
            <person name="Pan Y."/>
            <person name="Wang J."/>
            <person name="Ma R."/>
            <person name="Yu S."/>
        </authorList>
    </citation>
    <scope>NUCLEOTIDE SEQUENCE</scope>
    <source>
        <strain evidence="10">LA-IB0</strain>
        <tissue evidence="10">Leaf</tissue>
    </source>
</reference>
<feature type="domain" description="Myb-like" evidence="8">
    <location>
        <begin position="351"/>
        <end position="385"/>
    </location>
</feature>
<keyword evidence="5" id="KW-0804">Transcription</keyword>
<feature type="domain" description="HTH myb-type" evidence="9">
    <location>
        <begin position="350"/>
        <end position="389"/>
    </location>
</feature>